<feature type="domain" description="HTH marR-type" evidence="4">
    <location>
        <begin position="10"/>
        <end position="140"/>
    </location>
</feature>
<evidence type="ECO:0000313" key="5">
    <source>
        <dbReference type="EMBL" id="TJW09965.1"/>
    </source>
</evidence>
<dbReference type="PANTHER" id="PTHR42756:SF1">
    <property type="entry name" value="TRANSCRIPTIONAL REPRESSOR OF EMRAB OPERON"/>
    <property type="match status" value="1"/>
</dbReference>
<name>A0A4T9T6K6_9ACTN</name>
<dbReference type="GO" id="GO:0003677">
    <property type="term" value="F:DNA binding"/>
    <property type="evidence" value="ECO:0007669"/>
    <property type="project" value="UniProtKB-KW"/>
</dbReference>
<evidence type="ECO:0000256" key="1">
    <source>
        <dbReference type="ARBA" id="ARBA00023015"/>
    </source>
</evidence>
<gene>
    <name evidence="5" type="ORF">E5982_07770</name>
</gene>
<keyword evidence="6" id="KW-1185">Reference proteome</keyword>
<dbReference type="GO" id="GO:0003700">
    <property type="term" value="F:DNA-binding transcription factor activity"/>
    <property type="evidence" value="ECO:0007669"/>
    <property type="project" value="InterPro"/>
</dbReference>
<keyword evidence="1" id="KW-0805">Transcription regulation</keyword>
<reference evidence="5 6" key="1">
    <citation type="submission" date="2019-04" db="EMBL/GenBank/DDBJ databases">
        <title>Microbes associate with the intestines of laboratory mice.</title>
        <authorList>
            <person name="Navarre W."/>
            <person name="Wong E."/>
            <person name="Huang K.C."/>
            <person name="Tropini C."/>
            <person name="Ng K."/>
            <person name="Yu B."/>
        </authorList>
    </citation>
    <scope>NUCLEOTIDE SEQUENCE [LARGE SCALE GENOMIC DNA]</scope>
    <source>
        <strain evidence="5 6">NM48_B13</strain>
    </source>
</reference>
<comment type="caution">
    <text evidence="5">The sequence shown here is derived from an EMBL/GenBank/DDBJ whole genome shotgun (WGS) entry which is preliminary data.</text>
</comment>
<dbReference type="SUPFAM" id="SSF46785">
    <property type="entry name" value="Winged helix' DNA-binding domain"/>
    <property type="match status" value="1"/>
</dbReference>
<proteinExistence type="predicted"/>
<accession>A0A4T9T6K6</accession>
<dbReference type="SMART" id="SM00347">
    <property type="entry name" value="HTH_MARR"/>
    <property type="match status" value="1"/>
</dbReference>
<protein>
    <recommendedName>
        <fullName evidence="4">HTH marR-type domain-containing protein</fullName>
    </recommendedName>
</protein>
<dbReference type="RefSeq" id="WP_136846027.1">
    <property type="nucleotide sequence ID" value="NZ_SSTM01000005.1"/>
</dbReference>
<organism evidence="5 6">
    <name type="scientific">Parvibacter caecicola</name>
    <dbReference type="NCBI Taxonomy" id="747645"/>
    <lineage>
        <taxon>Bacteria</taxon>
        <taxon>Bacillati</taxon>
        <taxon>Actinomycetota</taxon>
        <taxon>Coriobacteriia</taxon>
        <taxon>Coriobacteriales</taxon>
        <taxon>Coriobacteriaceae</taxon>
        <taxon>Parvibacter</taxon>
    </lineage>
</organism>
<dbReference type="Pfam" id="PF12802">
    <property type="entry name" value="MarR_2"/>
    <property type="match status" value="1"/>
</dbReference>
<evidence type="ECO:0000313" key="6">
    <source>
        <dbReference type="Proteomes" id="UP000309454"/>
    </source>
</evidence>
<evidence type="ECO:0000256" key="3">
    <source>
        <dbReference type="ARBA" id="ARBA00023163"/>
    </source>
</evidence>
<evidence type="ECO:0000256" key="2">
    <source>
        <dbReference type="ARBA" id="ARBA00023125"/>
    </source>
</evidence>
<dbReference type="OrthoDB" id="3232829at2"/>
<keyword evidence="2" id="KW-0238">DNA-binding</keyword>
<dbReference type="Proteomes" id="UP000309454">
    <property type="component" value="Unassembled WGS sequence"/>
</dbReference>
<sequence length="149" mass="16904">MTSPAKNRTATECIAMVNRFNEELTELYHEFARKKGLSDSAFNVLYALYEQDGQRQLELCKTSLMPKQTLASALKRLMTQDLVRIENESRRVSRVFLTEKGRQQAEAVIAPLVQAEIAATRALPPEMLQQLPRILSRYLETLSAGFDAL</sequence>
<dbReference type="EMBL" id="SSTM01000005">
    <property type="protein sequence ID" value="TJW09965.1"/>
    <property type="molecule type" value="Genomic_DNA"/>
</dbReference>
<dbReference type="InterPro" id="IPR036390">
    <property type="entry name" value="WH_DNA-bd_sf"/>
</dbReference>
<evidence type="ECO:0000259" key="4">
    <source>
        <dbReference type="PROSITE" id="PS50995"/>
    </source>
</evidence>
<dbReference type="PROSITE" id="PS50995">
    <property type="entry name" value="HTH_MARR_2"/>
    <property type="match status" value="1"/>
</dbReference>
<keyword evidence="3" id="KW-0804">Transcription</keyword>
<dbReference type="PANTHER" id="PTHR42756">
    <property type="entry name" value="TRANSCRIPTIONAL REGULATOR, MARR"/>
    <property type="match status" value="1"/>
</dbReference>
<dbReference type="InterPro" id="IPR036388">
    <property type="entry name" value="WH-like_DNA-bd_sf"/>
</dbReference>
<dbReference type="InterPro" id="IPR000835">
    <property type="entry name" value="HTH_MarR-typ"/>
</dbReference>
<dbReference type="AlphaFoldDB" id="A0A4T9T6K6"/>
<dbReference type="Gene3D" id="1.10.10.10">
    <property type="entry name" value="Winged helix-like DNA-binding domain superfamily/Winged helix DNA-binding domain"/>
    <property type="match status" value="1"/>
</dbReference>